<evidence type="ECO:0000256" key="2">
    <source>
        <dbReference type="ARBA" id="ARBA00006484"/>
    </source>
</evidence>
<dbReference type="GO" id="GO:0005737">
    <property type="term" value="C:cytoplasm"/>
    <property type="evidence" value="ECO:0007669"/>
    <property type="project" value="TreeGrafter"/>
</dbReference>
<dbReference type="InterPro" id="IPR008952">
    <property type="entry name" value="Tetraspanin_EC2_sf"/>
</dbReference>
<dbReference type="PANTHER" id="PTHR44229:SF8">
    <property type="entry name" value="ALCOHOL DEHYDROGENASE-RELATED"/>
    <property type="match status" value="1"/>
</dbReference>
<dbReference type="InterPro" id="IPR018499">
    <property type="entry name" value="Tetraspanin/Peripherin"/>
</dbReference>
<dbReference type="AlphaFoldDB" id="A0A9Q0MS75"/>
<dbReference type="GO" id="GO:0016020">
    <property type="term" value="C:membrane"/>
    <property type="evidence" value="ECO:0007669"/>
    <property type="project" value="UniProtKB-SubCell"/>
</dbReference>
<dbReference type="SUPFAM" id="SSF48652">
    <property type="entry name" value="Tetraspanin"/>
    <property type="match status" value="1"/>
</dbReference>
<dbReference type="OrthoDB" id="9972904at2759"/>
<accession>A0A9Q0MS75</accession>
<dbReference type="SUPFAM" id="SSF51735">
    <property type="entry name" value="NAD(P)-binding Rossmann-fold domains"/>
    <property type="match status" value="1"/>
</dbReference>
<keyword evidence="9" id="KW-1185">Reference proteome</keyword>
<keyword evidence="6 7" id="KW-0472">Membrane</keyword>
<dbReference type="PRINTS" id="PR00259">
    <property type="entry name" value="TMFOUR"/>
</dbReference>
<comment type="subcellular location">
    <subcellularLocation>
        <location evidence="1">Membrane</location>
        <topology evidence="1">Multi-pass membrane protein</topology>
    </subcellularLocation>
</comment>
<comment type="similarity">
    <text evidence="2">Belongs to the short-chain dehydrogenases/reductases (SDR) family.</text>
</comment>
<comment type="caution">
    <text evidence="8">The sequence shown here is derived from an EMBL/GenBank/DDBJ whole genome shotgun (WGS) entry which is preliminary data.</text>
</comment>
<dbReference type="Pfam" id="PF00335">
    <property type="entry name" value="Tetraspanin"/>
    <property type="match status" value="1"/>
</dbReference>
<feature type="transmembrane region" description="Helical" evidence="7">
    <location>
        <begin position="253"/>
        <end position="275"/>
    </location>
</feature>
<keyword evidence="3 7" id="KW-0812">Transmembrane</keyword>
<evidence type="ECO:0000256" key="5">
    <source>
        <dbReference type="ARBA" id="ARBA00023002"/>
    </source>
</evidence>
<evidence type="ECO:0000256" key="6">
    <source>
        <dbReference type="ARBA" id="ARBA00023136"/>
    </source>
</evidence>
<keyword evidence="4 7" id="KW-1133">Transmembrane helix</keyword>
<dbReference type="Pfam" id="PF00106">
    <property type="entry name" value="adh_short"/>
    <property type="match status" value="1"/>
</dbReference>
<dbReference type="Gene3D" id="1.10.1450.10">
    <property type="entry name" value="Tetraspanin"/>
    <property type="match status" value="1"/>
</dbReference>
<name>A0A9Q0MS75_9DIPT</name>
<dbReference type="InterPro" id="IPR002347">
    <property type="entry name" value="SDR_fam"/>
</dbReference>
<gene>
    <name evidence="8" type="primary">ADH</name>
    <name evidence="8" type="ORF">Bhyg_14737</name>
</gene>
<protein>
    <submittedName>
        <fullName evidence="8">Alcohol dehydrogenase</fullName>
    </submittedName>
</protein>
<proteinExistence type="inferred from homology"/>
<dbReference type="PANTHER" id="PTHR44229">
    <property type="entry name" value="15-HYDROXYPROSTAGLANDIN DEHYDROGENASE [NAD(+)]"/>
    <property type="match status" value="1"/>
</dbReference>
<evidence type="ECO:0000256" key="3">
    <source>
        <dbReference type="ARBA" id="ARBA00022692"/>
    </source>
</evidence>
<evidence type="ECO:0000256" key="7">
    <source>
        <dbReference type="SAM" id="Phobius"/>
    </source>
</evidence>
<feature type="transmembrane region" description="Helical" evidence="7">
    <location>
        <begin position="295"/>
        <end position="316"/>
    </location>
</feature>
<dbReference type="EMBL" id="WJQU01000004">
    <property type="protein sequence ID" value="KAJ6636150.1"/>
    <property type="molecule type" value="Genomic_DNA"/>
</dbReference>
<evidence type="ECO:0000313" key="8">
    <source>
        <dbReference type="EMBL" id="KAJ6636150.1"/>
    </source>
</evidence>
<dbReference type="Proteomes" id="UP001151699">
    <property type="component" value="Chromosome C"/>
</dbReference>
<dbReference type="InterPro" id="IPR020904">
    <property type="entry name" value="Sc_DH/Rdtase_CS"/>
</dbReference>
<dbReference type="GO" id="GO:0016616">
    <property type="term" value="F:oxidoreductase activity, acting on the CH-OH group of donors, NAD or NADP as acceptor"/>
    <property type="evidence" value="ECO:0007669"/>
    <property type="project" value="TreeGrafter"/>
</dbReference>
<feature type="transmembrane region" description="Helical" evidence="7">
    <location>
        <begin position="438"/>
        <end position="464"/>
    </location>
</feature>
<evidence type="ECO:0000313" key="9">
    <source>
        <dbReference type="Proteomes" id="UP001151699"/>
    </source>
</evidence>
<reference evidence="8" key="1">
    <citation type="submission" date="2022-07" db="EMBL/GenBank/DDBJ databases">
        <authorList>
            <person name="Trinca V."/>
            <person name="Uliana J.V.C."/>
            <person name="Torres T.T."/>
            <person name="Ward R.J."/>
            <person name="Monesi N."/>
        </authorList>
    </citation>
    <scope>NUCLEOTIDE SEQUENCE</scope>
    <source>
        <strain evidence="8">HSMRA1968</strain>
        <tissue evidence="8">Whole embryos</tissue>
    </source>
</reference>
<feature type="non-terminal residue" evidence="8">
    <location>
        <position position="1"/>
    </location>
</feature>
<keyword evidence="5" id="KW-0560">Oxidoreductase</keyword>
<organism evidence="8 9">
    <name type="scientific">Pseudolycoriella hygida</name>
    <dbReference type="NCBI Taxonomy" id="35572"/>
    <lineage>
        <taxon>Eukaryota</taxon>
        <taxon>Metazoa</taxon>
        <taxon>Ecdysozoa</taxon>
        <taxon>Arthropoda</taxon>
        <taxon>Hexapoda</taxon>
        <taxon>Insecta</taxon>
        <taxon>Pterygota</taxon>
        <taxon>Neoptera</taxon>
        <taxon>Endopterygota</taxon>
        <taxon>Diptera</taxon>
        <taxon>Nematocera</taxon>
        <taxon>Sciaroidea</taxon>
        <taxon>Sciaridae</taxon>
        <taxon>Pseudolycoriella</taxon>
    </lineage>
</organism>
<dbReference type="PROSITE" id="PS00061">
    <property type="entry name" value="ADH_SHORT"/>
    <property type="match status" value="1"/>
</dbReference>
<dbReference type="InterPro" id="IPR036291">
    <property type="entry name" value="NAD(P)-bd_dom_sf"/>
</dbReference>
<dbReference type="Gene3D" id="3.40.50.720">
    <property type="entry name" value="NAD(P)-binding Rossmann-like Domain"/>
    <property type="match status" value="1"/>
</dbReference>
<evidence type="ECO:0000256" key="4">
    <source>
        <dbReference type="ARBA" id="ARBA00022989"/>
    </source>
</evidence>
<evidence type="ECO:0000256" key="1">
    <source>
        <dbReference type="ARBA" id="ARBA00004141"/>
    </source>
</evidence>
<feature type="transmembrane region" description="Helical" evidence="7">
    <location>
        <begin position="323"/>
        <end position="347"/>
    </location>
</feature>
<sequence>MSLAGKSAVVTGGCSGIGYEIVKKFLEEGIKNVAVLDICEANTLHLLQSKDDEQKVVFIRTDVSKKEQVKSAFDEIKQKFGCVDYVVGNAGVFCESDYERTINVNLIGILNSTYTAIELMSKKKGGQGGIILNVSSLVAVDVYCNMPAYSASKHGVIGLQKCLSDEYYFKKHGIKFITLCPGATLTPIIKDFEKKAVFGTCDGFNFQAPSFVAECVMKMFKSAKNGSIWSSRNALTMGKILQTVPAMACMKSLLMLFNVAFWATGLAVLCAGIWMQVKLIKFLELSADFSNLVPYILVGTGALILFVATLACCCTVKGQPSLLFMYGAFLAIILTLEIAVTVSIFAYKDNLSNGFDRGLNHSMKIYVESPTISADFDVMQSELQCCGSRSYKDWSNLANPIPVPKSCCKLSYCDVEDESQVYNEGCYDIVVKFINENMAMIGVCALVVTLFPIIGILLSCCLASNASKAKYEQMN</sequence>